<keyword evidence="2" id="KW-1185">Reference proteome</keyword>
<accession>A0A067BM14</accession>
<evidence type="ECO:0000313" key="2">
    <source>
        <dbReference type="Proteomes" id="UP000030745"/>
    </source>
</evidence>
<sequence length="370" mass="41241">MSSSKPTAPFSSSDQTGSARAVLTNPSLVGAISDFTASCLDLCPTLYDVYETKWGPWHDLVTSLSGKHVPNGYVDHEANLNREELVARAKASVKNHKALYRALQVRHKLAEIVAPITKHHYRQAGGIMQFDIYDVRPMLFAPSCRVDPTSTTWGRDDLVKIFNNDGIEFRENGSGVPNGVGWHWYNVSEDGGCAFCATAGTIEIDYALQDEYGYGEHHNEISDNWRAFIAAHGLHINAFRSWRAYAHKALVQNSDAHRAFCSDVIKPLRTHLTAHLSDVKFITCAYCDDRDQVTSMSFLGGVSPDGYLVGVFFGFVDVFTRITNSYIDNHLYREELAVCAKASVMDHKALHRAKVVRQKLAEITARALRT</sequence>
<evidence type="ECO:0000313" key="1">
    <source>
        <dbReference type="EMBL" id="KDO19218.1"/>
    </source>
</evidence>
<proteinExistence type="predicted"/>
<dbReference type="Proteomes" id="UP000030745">
    <property type="component" value="Unassembled WGS sequence"/>
</dbReference>
<reference evidence="1 2" key="1">
    <citation type="journal article" date="2013" name="PLoS Genet.">
        <title>Distinctive expansion of potential virulence genes in the genome of the oomycete fish pathogen Saprolegnia parasitica.</title>
        <authorList>
            <person name="Jiang R.H."/>
            <person name="de Bruijn I."/>
            <person name="Haas B.J."/>
            <person name="Belmonte R."/>
            <person name="Lobach L."/>
            <person name="Christie J."/>
            <person name="van den Ackerveken G."/>
            <person name="Bottin A."/>
            <person name="Bulone V."/>
            <person name="Diaz-Moreno S.M."/>
            <person name="Dumas B."/>
            <person name="Fan L."/>
            <person name="Gaulin E."/>
            <person name="Govers F."/>
            <person name="Grenville-Briggs L.J."/>
            <person name="Horner N.R."/>
            <person name="Levin J.Z."/>
            <person name="Mammella M."/>
            <person name="Meijer H.J."/>
            <person name="Morris P."/>
            <person name="Nusbaum C."/>
            <person name="Oome S."/>
            <person name="Phillips A.J."/>
            <person name="van Rooyen D."/>
            <person name="Rzeszutek E."/>
            <person name="Saraiva M."/>
            <person name="Secombes C.J."/>
            <person name="Seidl M.F."/>
            <person name="Snel B."/>
            <person name="Stassen J.H."/>
            <person name="Sykes S."/>
            <person name="Tripathy S."/>
            <person name="van den Berg H."/>
            <person name="Vega-Arreguin J.C."/>
            <person name="Wawra S."/>
            <person name="Young S.K."/>
            <person name="Zeng Q."/>
            <person name="Dieguez-Uribeondo J."/>
            <person name="Russ C."/>
            <person name="Tyler B.M."/>
            <person name="van West P."/>
        </authorList>
    </citation>
    <scope>NUCLEOTIDE SEQUENCE [LARGE SCALE GENOMIC DNA]</scope>
    <source>
        <strain evidence="1 2">CBS 223.65</strain>
    </source>
</reference>
<name>A0A067BM14_SAPPC</name>
<protein>
    <submittedName>
        <fullName evidence="1">Uncharacterized protein</fullName>
    </submittedName>
</protein>
<dbReference type="KEGG" id="spar:SPRG_15661"/>
<dbReference type="GeneID" id="24137369"/>
<dbReference type="AlphaFoldDB" id="A0A067BM14"/>
<dbReference type="OMA" id="WRAFITA"/>
<gene>
    <name evidence="1" type="ORF">SPRG_15661</name>
</gene>
<dbReference type="RefSeq" id="XP_012210084.1">
    <property type="nucleotide sequence ID" value="XM_012354694.1"/>
</dbReference>
<dbReference type="OrthoDB" id="10338567at2759"/>
<dbReference type="VEuPathDB" id="FungiDB:SPRG_15661"/>
<organism evidence="1 2">
    <name type="scientific">Saprolegnia parasitica (strain CBS 223.65)</name>
    <dbReference type="NCBI Taxonomy" id="695850"/>
    <lineage>
        <taxon>Eukaryota</taxon>
        <taxon>Sar</taxon>
        <taxon>Stramenopiles</taxon>
        <taxon>Oomycota</taxon>
        <taxon>Saprolegniomycetes</taxon>
        <taxon>Saprolegniales</taxon>
        <taxon>Saprolegniaceae</taxon>
        <taxon>Saprolegnia</taxon>
    </lineage>
</organism>
<dbReference type="EMBL" id="KK583364">
    <property type="protein sequence ID" value="KDO19218.1"/>
    <property type="molecule type" value="Genomic_DNA"/>
</dbReference>